<dbReference type="GO" id="GO:0010945">
    <property type="term" value="F:coenzyme A diphosphatase activity"/>
    <property type="evidence" value="ECO:0007669"/>
    <property type="project" value="InterPro"/>
</dbReference>
<dbReference type="STRING" id="1458461.BN1012_Phect1154"/>
<keyword evidence="3" id="KW-0479">Metal-binding</keyword>
<dbReference type="CDD" id="cd03426">
    <property type="entry name" value="NUDIX_CoAse_Nudt7"/>
    <property type="match status" value="1"/>
</dbReference>
<gene>
    <name evidence="9" type="ORF">BN1012_Phect1154</name>
</gene>
<dbReference type="InterPro" id="IPR045121">
    <property type="entry name" value="CoAse"/>
</dbReference>
<name>X5M801_9HYPH</name>
<dbReference type="Pfam" id="PF00293">
    <property type="entry name" value="NUDIX"/>
    <property type="match status" value="1"/>
</dbReference>
<evidence type="ECO:0000256" key="1">
    <source>
        <dbReference type="ARBA" id="ARBA00001936"/>
    </source>
</evidence>
<dbReference type="AlphaFoldDB" id="X5M801"/>
<organism evidence="9 10">
    <name type="scientific">Candidatus Phaeomarinibacter ectocarpi</name>
    <dbReference type="NCBI Taxonomy" id="1458461"/>
    <lineage>
        <taxon>Bacteria</taxon>
        <taxon>Pseudomonadati</taxon>
        <taxon>Pseudomonadota</taxon>
        <taxon>Alphaproteobacteria</taxon>
        <taxon>Hyphomicrobiales</taxon>
        <taxon>Parvibaculaceae</taxon>
        <taxon>Candidatus Phaeomarinibacter</taxon>
    </lineage>
</organism>
<dbReference type="Proteomes" id="UP000032160">
    <property type="component" value="Chromosome I"/>
</dbReference>
<dbReference type="PROSITE" id="PS51462">
    <property type="entry name" value="NUDIX"/>
    <property type="match status" value="1"/>
</dbReference>
<evidence type="ECO:0000256" key="5">
    <source>
        <dbReference type="ARBA" id="ARBA00022842"/>
    </source>
</evidence>
<dbReference type="PRINTS" id="PR00502">
    <property type="entry name" value="NUDIXFAMILY"/>
</dbReference>
<dbReference type="PROSITE" id="PS00893">
    <property type="entry name" value="NUDIX_BOX"/>
    <property type="match status" value="1"/>
</dbReference>
<evidence type="ECO:0000256" key="7">
    <source>
        <dbReference type="RuleBase" id="RU003476"/>
    </source>
</evidence>
<dbReference type="SUPFAM" id="SSF55811">
    <property type="entry name" value="Nudix"/>
    <property type="match status" value="1"/>
</dbReference>
<keyword evidence="6" id="KW-0464">Manganese</keyword>
<dbReference type="InterPro" id="IPR015797">
    <property type="entry name" value="NUDIX_hydrolase-like_dom_sf"/>
</dbReference>
<evidence type="ECO:0000256" key="4">
    <source>
        <dbReference type="ARBA" id="ARBA00022801"/>
    </source>
</evidence>
<evidence type="ECO:0000256" key="2">
    <source>
        <dbReference type="ARBA" id="ARBA00001946"/>
    </source>
</evidence>
<evidence type="ECO:0000259" key="8">
    <source>
        <dbReference type="PROSITE" id="PS51462"/>
    </source>
</evidence>
<evidence type="ECO:0000256" key="3">
    <source>
        <dbReference type="ARBA" id="ARBA00022723"/>
    </source>
</evidence>
<sequence length="204" mass="22446">MTSDHALRQQMKQNLAAFEPNLLAETDLKRASVAVITTLDDTGGDPAFIITRRAAKLRGHAGQWAFPGGRLDAGETSLEGAIRETREELGLTLTGEHYLGQLDDYETHSGYAMSAFVFWVTKAQMKANPDEVAAIHHFEVASLDRPDSPELLPGPDPERPIIRMHVGPVDIHAPTGAILHQFHEVAVKGLTTRVAHFDQPDWAR</sequence>
<dbReference type="KEGG" id="pect:BN1012_Phect1154"/>
<accession>X5M801</accession>
<keyword evidence="5" id="KW-0460">Magnesium</keyword>
<evidence type="ECO:0000313" key="10">
    <source>
        <dbReference type="Proteomes" id="UP000032160"/>
    </source>
</evidence>
<evidence type="ECO:0000256" key="6">
    <source>
        <dbReference type="ARBA" id="ARBA00023211"/>
    </source>
</evidence>
<keyword evidence="10" id="KW-1185">Reference proteome</keyword>
<dbReference type="GO" id="GO:0046872">
    <property type="term" value="F:metal ion binding"/>
    <property type="evidence" value="ECO:0007669"/>
    <property type="project" value="UniProtKB-KW"/>
</dbReference>
<dbReference type="InterPro" id="IPR020476">
    <property type="entry name" value="Nudix_hydrolase"/>
</dbReference>
<evidence type="ECO:0000313" key="9">
    <source>
        <dbReference type="EMBL" id="CDO59368.1"/>
    </source>
</evidence>
<protein>
    <submittedName>
        <fullName evidence="9">Hypothetical nudix hydrolase YeaB</fullName>
    </submittedName>
</protein>
<dbReference type="OrthoDB" id="9761969at2"/>
<feature type="domain" description="Nudix hydrolase" evidence="8">
    <location>
        <begin position="28"/>
        <end position="164"/>
    </location>
</feature>
<dbReference type="PANTHER" id="PTHR12992:SF11">
    <property type="entry name" value="MITOCHONDRIAL COENZYME A DIPHOSPHATASE NUDT8"/>
    <property type="match status" value="1"/>
</dbReference>
<dbReference type="RefSeq" id="WP_052535363.1">
    <property type="nucleotide sequence ID" value="NZ_HG966617.1"/>
</dbReference>
<dbReference type="HOGENOM" id="CLU_040940_5_0_5"/>
<dbReference type="InterPro" id="IPR020084">
    <property type="entry name" value="NUDIX_hydrolase_CS"/>
</dbReference>
<dbReference type="EMBL" id="HG966617">
    <property type="protein sequence ID" value="CDO59368.1"/>
    <property type="molecule type" value="Genomic_DNA"/>
</dbReference>
<comment type="similarity">
    <text evidence="7">Belongs to the Nudix hydrolase family.</text>
</comment>
<reference evidence="9 10" key="1">
    <citation type="journal article" date="2014" name="Front. Genet.">
        <title>Genome and metabolic network of "Candidatus Phaeomarinobacter ectocarpi" Ec32, a new candidate genus of Alphaproteobacteria frequently associated with brown algae.</title>
        <authorList>
            <person name="Dittami S.M."/>
            <person name="Barbeyron T."/>
            <person name="Boyen C."/>
            <person name="Cambefort J."/>
            <person name="Collet G."/>
            <person name="Delage L."/>
            <person name="Gobet A."/>
            <person name="Groisillier A."/>
            <person name="Leblanc C."/>
            <person name="Michel G."/>
            <person name="Scornet D."/>
            <person name="Siegel A."/>
            <person name="Tapia J.E."/>
            <person name="Tonon T."/>
        </authorList>
    </citation>
    <scope>NUCLEOTIDE SEQUENCE [LARGE SCALE GENOMIC DNA]</scope>
    <source>
        <strain evidence="9 10">Ec32</strain>
    </source>
</reference>
<comment type="cofactor">
    <cofactor evidence="2">
        <name>Mg(2+)</name>
        <dbReference type="ChEBI" id="CHEBI:18420"/>
    </cofactor>
</comment>
<dbReference type="PANTHER" id="PTHR12992">
    <property type="entry name" value="NUDIX HYDROLASE"/>
    <property type="match status" value="1"/>
</dbReference>
<dbReference type="Gene3D" id="3.90.79.10">
    <property type="entry name" value="Nucleoside Triphosphate Pyrophosphohydrolase"/>
    <property type="match status" value="1"/>
</dbReference>
<comment type="cofactor">
    <cofactor evidence="1">
        <name>Mn(2+)</name>
        <dbReference type="ChEBI" id="CHEBI:29035"/>
    </cofactor>
</comment>
<dbReference type="InterPro" id="IPR000086">
    <property type="entry name" value="NUDIX_hydrolase_dom"/>
</dbReference>
<keyword evidence="4 7" id="KW-0378">Hydrolase</keyword>
<proteinExistence type="inferred from homology"/>